<proteinExistence type="predicted"/>
<dbReference type="OrthoDB" id="1270642at2"/>
<dbReference type="AlphaFoldDB" id="A0A1G7BTZ6"/>
<dbReference type="Proteomes" id="UP000198757">
    <property type="component" value="Unassembled WGS sequence"/>
</dbReference>
<dbReference type="EMBL" id="FMZO01000033">
    <property type="protein sequence ID" value="SDE30100.1"/>
    <property type="molecule type" value="Genomic_DNA"/>
</dbReference>
<protein>
    <recommendedName>
        <fullName evidence="4">CS1 type fimbrial major subunit</fullName>
    </recommendedName>
</protein>
<evidence type="ECO:0008006" key="4">
    <source>
        <dbReference type="Google" id="ProtNLM"/>
    </source>
</evidence>
<reference evidence="3" key="1">
    <citation type="submission" date="2016-10" db="EMBL/GenBank/DDBJ databases">
        <authorList>
            <person name="Varghese N."/>
            <person name="Submissions S."/>
        </authorList>
    </citation>
    <scope>NUCLEOTIDE SEQUENCE [LARGE SCALE GENOMIC DNA]</scope>
    <source>
        <strain evidence="3">DSM 25811 / CCM 8410 / LMG 26954 / E90</strain>
    </source>
</reference>
<evidence type="ECO:0000256" key="1">
    <source>
        <dbReference type="SAM" id="SignalP"/>
    </source>
</evidence>
<gene>
    <name evidence="2" type="ORF">SAMN04487894_1339</name>
</gene>
<keyword evidence="3" id="KW-1185">Reference proteome</keyword>
<sequence length="174" mass="18258">MHKTTKKRIVLAAFAVCMISTAQAQIRTVAVNVTLADVIGVSPTTPAGANVVNFTYNTAAHYNADQTQEITDQLRVTSTKAYNITVNGTTDFVPGTGTALDLSILRLAARTTGAPSFGAEITPVKASETTLVSNSPATLDQGFDVQYKIPQNASLLTAAKTTYTATIVFTATAI</sequence>
<organism evidence="2 3">
    <name type="scientific">Niabella drilacis (strain DSM 25811 / CCM 8410 / CCUG 62505 / LMG 26954 / E90)</name>
    <dbReference type="NCBI Taxonomy" id="1285928"/>
    <lineage>
        <taxon>Bacteria</taxon>
        <taxon>Pseudomonadati</taxon>
        <taxon>Bacteroidota</taxon>
        <taxon>Chitinophagia</taxon>
        <taxon>Chitinophagales</taxon>
        <taxon>Chitinophagaceae</taxon>
        <taxon>Niabella</taxon>
    </lineage>
</organism>
<accession>A0A1G7BTZ6</accession>
<evidence type="ECO:0000313" key="2">
    <source>
        <dbReference type="EMBL" id="SDE30100.1"/>
    </source>
</evidence>
<dbReference type="RefSeq" id="WP_090393615.1">
    <property type="nucleotide sequence ID" value="NZ_FMZO01000033.1"/>
</dbReference>
<feature type="signal peptide" evidence="1">
    <location>
        <begin position="1"/>
        <end position="24"/>
    </location>
</feature>
<keyword evidence="1" id="KW-0732">Signal</keyword>
<dbReference type="STRING" id="1285928.SAMN04487894_1339"/>
<feature type="chain" id="PRO_5011432157" description="CS1 type fimbrial major subunit" evidence="1">
    <location>
        <begin position="25"/>
        <end position="174"/>
    </location>
</feature>
<evidence type="ECO:0000313" key="3">
    <source>
        <dbReference type="Proteomes" id="UP000198757"/>
    </source>
</evidence>
<name>A0A1G7BTZ6_NIADE</name>